<reference evidence="2 3" key="1">
    <citation type="journal article" date="2023" name="Int. J. Mol. Sci.">
        <title>De Novo Assembly and Annotation of 11 Diverse Shrub Willow (Salix) Genomes Reveals Novel Gene Organization in Sex-Linked Regions.</title>
        <authorList>
            <person name="Hyden B."/>
            <person name="Feng K."/>
            <person name="Yates T.B."/>
            <person name="Jawdy S."/>
            <person name="Cereghino C."/>
            <person name="Smart L.B."/>
            <person name="Muchero W."/>
        </authorList>
    </citation>
    <scope>NUCLEOTIDE SEQUENCE [LARGE SCALE GENOMIC DNA]</scope>
    <source>
        <tissue evidence="2">Shoot tip</tissue>
    </source>
</reference>
<protein>
    <submittedName>
        <fullName evidence="2">Uncharacterized protein</fullName>
    </submittedName>
</protein>
<evidence type="ECO:0000313" key="2">
    <source>
        <dbReference type="EMBL" id="KAJ6408421.1"/>
    </source>
</evidence>
<comment type="caution">
    <text evidence="2">The sequence shown here is derived from an EMBL/GenBank/DDBJ whole genome shotgun (WGS) entry which is preliminary data.</text>
</comment>
<feature type="region of interest" description="Disordered" evidence="1">
    <location>
        <begin position="1"/>
        <end position="21"/>
    </location>
</feature>
<name>A0AAD6JNG9_9ROSI</name>
<sequence>MQLGLSRIQDSQVQDNKRSKPLQQNFDHQAFLVQVQVLLTMILAITKPAMEVSFRRACCEEEEEGEEECRTSGEEESGNHQDRKGLLGHKS</sequence>
<feature type="compositionally biased region" description="Basic and acidic residues" evidence="1">
    <location>
        <begin position="68"/>
        <end position="85"/>
    </location>
</feature>
<dbReference type="EMBL" id="JAPFFJ010000016">
    <property type="protein sequence ID" value="KAJ6408421.1"/>
    <property type="molecule type" value="Genomic_DNA"/>
</dbReference>
<keyword evidence="3" id="KW-1185">Reference proteome</keyword>
<feature type="region of interest" description="Disordered" evidence="1">
    <location>
        <begin position="63"/>
        <end position="91"/>
    </location>
</feature>
<organism evidence="2 3">
    <name type="scientific">Salix udensis</name>
    <dbReference type="NCBI Taxonomy" id="889485"/>
    <lineage>
        <taxon>Eukaryota</taxon>
        <taxon>Viridiplantae</taxon>
        <taxon>Streptophyta</taxon>
        <taxon>Embryophyta</taxon>
        <taxon>Tracheophyta</taxon>
        <taxon>Spermatophyta</taxon>
        <taxon>Magnoliopsida</taxon>
        <taxon>eudicotyledons</taxon>
        <taxon>Gunneridae</taxon>
        <taxon>Pentapetalae</taxon>
        <taxon>rosids</taxon>
        <taxon>fabids</taxon>
        <taxon>Malpighiales</taxon>
        <taxon>Salicaceae</taxon>
        <taxon>Saliceae</taxon>
        <taxon>Salix</taxon>
    </lineage>
</organism>
<evidence type="ECO:0000313" key="3">
    <source>
        <dbReference type="Proteomes" id="UP001162972"/>
    </source>
</evidence>
<evidence type="ECO:0000256" key="1">
    <source>
        <dbReference type="SAM" id="MobiDB-lite"/>
    </source>
</evidence>
<gene>
    <name evidence="2" type="ORF">OIU84_011686</name>
</gene>
<dbReference type="AlphaFoldDB" id="A0AAD6JNG9"/>
<accession>A0AAD6JNG9</accession>
<proteinExistence type="predicted"/>
<dbReference type="Proteomes" id="UP001162972">
    <property type="component" value="Chromosome 6"/>
</dbReference>